<name>A0A0W4ZR73_PNEC8</name>
<dbReference type="EMBL" id="LFVZ01000002">
    <property type="protein sequence ID" value="KTW30871.1"/>
    <property type="molecule type" value="Genomic_DNA"/>
</dbReference>
<evidence type="ECO:0000313" key="7">
    <source>
        <dbReference type="Proteomes" id="UP000054454"/>
    </source>
</evidence>
<dbReference type="PROSITE" id="PS00678">
    <property type="entry name" value="WD_REPEATS_1"/>
    <property type="match status" value="2"/>
</dbReference>
<accession>A0A0W4ZR73</accession>
<dbReference type="SUPFAM" id="SSF50978">
    <property type="entry name" value="WD40 repeat-like"/>
    <property type="match status" value="1"/>
</dbReference>
<dbReference type="InterPro" id="IPR015943">
    <property type="entry name" value="WD40/YVTN_repeat-like_dom_sf"/>
</dbReference>
<keyword evidence="7" id="KW-1185">Reference proteome</keyword>
<evidence type="ECO:0000256" key="3">
    <source>
        <dbReference type="ARBA" id="ARBA00037931"/>
    </source>
</evidence>
<evidence type="ECO:0000256" key="4">
    <source>
        <dbReference type="ARBA" id="ARBA00040563"/>
    </source>
</evidence>
<gene>
    <name evidence="6" type="ORF">T552_00581</name>
</gene>
<organism evidence="6 7">
    <name type="scientific">Pneumocystis carinii (strain B80)</name>
    <name type="common">Rat pneumocystis pneumonia agent</name>
    <name type="synonym">Pneumocystis carinii f. sp. carinii</name>
    <dbReference type="NCBI Taxonomy" id="1408658"/>
    <lineage>
        <taxon>Eukaryota</taxon>
        <taxon>Fungi</taxon>
        <taxon>Dikarya</taxon>
        <taxon>Ascomycota</taxon>
        <taxon>Taphrinomycotina</taxon>
        <taxon>Pneumocystomycetes</taxon>
        <taxon>Pneumocystaceae</taxon>
        <taxon>Pneumocystis</taxon>
    </lineage>
</organism>
<dbReference type="Pfam" id="PF00400">
    <property type="entry name" value="WD40"/>
    <property type="match status" value="2"/>
</dbReference>
<dbReference type="Proteomes" id="UP000054454">
    <property type="component" value="Unassembled WGS sequence"/>
</dbReference>
<feature type="repeat" description="WD" evidence="5">
    <location>
        <begin position="11"/>
        <end position="44"/>
    </location>
</feature>
<keyword evidence="1 5" id="KW-0853">WD repeat</keyword>
<comment type="similarity">
    <text evidence="3">Belongs to the WD repeat ASA1 family.</text>
</comment>
<proteinExistence type="inferred from homology"/>
<dbReference type="OrthoDB" id="7668193at2759"/>
<evidence type="ECO:0000256" key="1">
    <source>
        <dbReference type="ARBA" id="ARBA00022574"/>
    </source>
</evidence>
<dbReference type="VEuPathDB" id="FungiDB:T552_00581"/>
<dbReference type="Gene3D" id="2.130.10.10">
    <property type="entry name" value="YVTN repeat-like/Quinoprotein amine dehydrogenase"/>
    <property type="match status" value="2"/>
</dbReference>
<dbReference type="PROSITE" id="PS50082">
    <property type="entry name" value="WD_REPEATS_2"/>
    <property type="match status" value="2"/>
</dbReference>
<dbReference type="SMART" id="SM00320">
    <property type="entry name" value="WD40"/>
    <property type="match status" value="5"/>
</dbReference>
<dbReference type="GO" id="GO:0110078">
    <property type="term" value="C:TTT Hsp90 cochaperone complex"/>
    <property type="evidence" value="ECO:0007669"/>
    <property type="project" value="EnsemblFungi"/>
</dbReference>
<evidence type="ECO:0000256" key="2">
    <source>
        <dbReference type="ARBA" id="ARBA00022737"/>
    </source>
</evidence>
<dbReference type="RefSeq" id="XP_018227467.1">
    <property type="nucleotide sequence ID" value="XM_018369194.1"/>
</dbReference>
<protein>
    <recommendedName>
        <fullName evidence="4">ASTRA-associated protein 1</fullName>
    </recommendedName>
</protein>
<keyword evidence="2" id="KW-0677">Repeat</keyword>
<dbReference type="GeneID" id="28935396"/>
<dbReference type="AlphaFoldDB" id="A0A0W4ZR73"/>
<comment type="caution">
    <text evidence="6">The sequence shown here is derived from an EMBL/GenBank/DDBJ whole genome shotgun (WGS) entry which is preliminary data.</text>
</comment>
<evidence type="ECO:0000313" key="6">
    <source>
        <dbReference type="EMBL" id="KTW30871.1"/>
    </source>
</evidence>
<dbReference type="PANTHER" id="PTHR19854:SF1">
    <property type="entry name" value="GUANINE NUCLEOTIDE-BINDING PROTEIN SUBUNIT BETA-LIKE PROTEIN 1"/>
    <property type="match status" value="1"/>
</dbReference>
<dbReference type="InterPro" id="IPR019775">
    <property type="entry name" value="WD40_repeat_CS"/>
</dbReference>
<dbReference type="PANTHER" id="PTHR19854">
    <property type="entry name" value="TRANSDUCIN BETA-LIKE 3"/>
    <property type="match status" value="1"/>
</dbReference>
<evidence type="ECO:0000256" key="5">
    <source>
        <dbReference type="PROSITE-ProRule" id="PRU00221"/>
    </source>
</evidence>
<reference evidence="7" key="1">
    <citation type="journal article" date="2016" name="Nat. Commun.">
        <title>Genome analysis of three Pneumocystis species reveals adaptation mechanisms to life exclusively in mammalian hosts.</title>
        <authorList>
            <person name="Ma L."/>
            <person name="Chen Z."/>
            <person name="Huang D.W."/>
            <person name="Kutty G."/>
            <person name="Ishihara M."/>
            <person name="Wang H."/>
            <person name="Abouelleil A."/>
            <person name="Bishop L."/>
            <person name="Davey E."/>
            <person name="Deng R."/>
            <person name="Deng X."/>
            <person name="Fan L."/>
            <person name="Fantoni G."/>
            <person name="Fitzgerald M."/>
            <person name="Gogineni E."/>
            <person name="Goldberg J.M."/>
            <person name="Handley G."/>
            <person name="Hu X."/>
            <person name="Huber C."/>
            <person name="Jiao X."/>
            <person name="Jones K."/>
            <person name="Levin J.Z."/>
            <person name="Liu Y."/>
            <person name="Macdonald P."/>
            <person name="Melnikov A."/>
            <person name="Raley C."/>
            <person name="Sassi M."/>
            <person name="Sherman B.T."/>
            <person name="Song X."/>
            <person name="Sykes S."/>
            <person name="Tran B."/>
            <person name="Walsh L."/>
            <person name="Xia Y."/>
            <person name="Yang J."/>
            <person name="Young S."/>
            <person name="Zeng Q."/>
            <person name="Zheng X."/>
            <person name="Stephens R."/>
            <person name="Nusbaum C."/>
            <person name="Birren B.W."/>
            <person name="Azadi P."/>
            <person name="Lempicki R.A."/>
            <person name="Cuomo C.A."/>
            <person name="Kovacs J.A."/>
        </authorList>
    </citation>
    <scope>NUCLEOTIDE SEQUENCE [LARGE SCALE GENOMIC DNA]</scope>
    <source>
        <strain evidence="7">B80</strain>
    </source>
</reference>
<sequence length="362" mass="42106">MNNVPRPVYIFRGHEAQISYIYFFKKNKNLATCDADGWVIIWNIFTFRPIIVWKAHLESILTCYDWTDTYFITHGRDNKIYVWQLDFEIKRDLEVYLPVDQKKECQKKPWMLYSLNILTLNYCSFSVCNKEDKLENDIFLAVPSSMKAELIDIYDLPNCQLVYSGIGSTKEATGIVMSLCIYYRQELLYKCLEISVGFESGHVGVFTYSQDSRSWEIKYFFKIHTQPVISIHSDPLHEFLISSGADSFIVKYSLSSNSDNNVLKFKTRHNGQQSLRIRSDAKIFATAGWDGKVRIYSCKTFSQLAVCKWHEIGCSSLAFGEVISEYDDDVKLFEKSRHSERLKKHWLAAGGKDGKISLWEIY</sequence>
<dbReference type="InterPro" id="IPR036322">
    <property type="entry name" value="WD40_repeat_dom_sf"/>
</dbReference>
<feature type="repeat" description="WD" evidence="5">
    <location>
        <begin position="347"/>
        <end position="362"/>
    </location>
</feature>
<dbReference type="InterPro" id="IPR001680">
    <property type="entry name" value="WD40_rpt"/>
</dbReference>